<evidence type="ECO:0000313" key="11">
    <source>
        <dbReference type="EMBL" id="SBV98576.1"/>
    </source>
</evidence>
<name>A0A212JGJ6_9BACT</name>
<keyword evidence="7 9" id="KW-0520">NAD</keyword>
<comment type="cofactor">
    <cofactor evidence="2 9">
        <name>NAD(+)</name>
        <dbReference type="ChEBI" id="CHEBI:57540"/>
    </cofactor>
</comment>
<dbReference type="UniPathway" id="UPA00214"/>
<evidence type="ECO:0000256" key="5">
    <source>
        <dbReference type="ARBA" id="ARBA00013189"/>
    </source>
</evidence>
<proteinExistence type="inferred from homology"/>
<dbReference type="InterPro" id="IPR005886">
    <property type="entry name" value="UDP_G4E"/>
</dbReference>
<dbReference type="PANTHER" id="PTHR43725">
    <property type="entry name" value="UDP-GLUCOSE 4-EPIMERASE"/>
    <property type="match status" value="1"/>
</dbReference>
<dbReference type="CDD" id="cd05247">
    <property type="entry name" value="UDP_G4E_1_SDR_e"/>
    <property type="match status" value="1"/>
</dbReference>
<feature type="domain" description="NAD(P)-binding" evidence="10">
    <location>
        <begin position="6"/>
        <end position="328"/>
    </location>
</feature>
<dbReference type="GO" id="GO:0005829">
    <property type="term" value="C:cytosol"/>
    <property type="evidence" value="ECO:0007669"/>
    <property type="project" value="TreeGrafter"/>
</dbReference>
<dbReference type="Pfam" id="PF16363">
    <property type="entry name" value="GDP_Man_Dehyd"/>
    <property type="match status" value="1"/>
</dbReference>
<evidence type="ECO:0000256" key="3">
    <source>
        <dbReference type="ARBA" id="ARBA00004947"/>
    </source>
</evidence>
<evidence type="ECO:0000256" key="9">
    <source>
        <dbReference type="RuleBase" id="RU366046"/>
    </source>
</evidence>
<evidence type="ECO:0000256" key="4">
    <source>
        <dbReference type="ARBA" id="ARBA00007637"/>
    </source>
</evidence>
<evidence type="ECO:0000256" key="2">
    <source>
        <dbReference type="ARBA" id="ARBA00001911"/>
    </source>
</evidence>
<dbReference type="PANTHER" id="PTHR43725:SF47">
    <property type="entry name" value="UDP-GLUCOSE 4-EPIMERASE"/>
    <property type="match status" value="1"/>
</dbReference>
<dbReference type="Gene3D" id="3.40.50.720">
    <property type="entry name" value="NAD(P)-binding Rossmann-like Domain"/>
    <property type="match status" value="1"/>
</dbReference>
<comment type="similarity">
    <text evidence="4 9">Belongs to the NAD(P)-dependent epimerase/dehydratase family.</text>
</comment>
<dbReference type="AlphaFoldDB" id="A0A212JGJ6"/>
<dbReference type="FunFam" id="3.40.50.720:FF:000254">
    <property type="entry name" value="UDP-glucose 4-epimerase GalE"/>
    <property type="match status" value="1"/>
</dbReference>
<evidence type="ECO:0000256" key="8">
    <source>
        <dbReference type="ARBA" id="ARBA00023235"/>
    </source>
</evidence>
<evidence type="ECO:0000256" key="6">
    <source>
        <dbReference type="ARBA" id="ARBA00018569"/>
    </source>
</evidence>
<gene>
    <name evidence="11" type="primary">galE</name>
    <name evidence="11" type="ORF">KL86DYS1_12209</name>
</gene>
<dbReference type="GO" id="GO:0006012">
    <property type="term" value="P:galactose metabolic process"/>
    <property type="evidence" value="ECO:0007669"/>
    <property type="project" value="UniProtKB-UniPathway"/>
</dbReference>
<comment type="subunit">
    <text evidence="9">Homodimer.</text>
</comment>
<keyword evidence="8 9" id="KW-0413">Isomerase</keyword>
<dbReference type="GO" id="GO:0003978">
    <property type="term" value="F:UDP-glucose 4-epimerase activity"/>
    <property type="evidence" value="ECO:0007669"/>
    <property type="project" value="UniProtKB-UniRule"/>
</dbReference>
<accession>A0A212JGJ6</accession>
<evidence type="ECO:0000259" key="10">
    <source>
        <dbReference type="Pfam" id="PF16363"/>
    </source>
</evidence>
<dbReference type="InterPro" id="IPR016040">
    <property type="entry name" value="NAD(P)-bd_dom"/>
</dbReference>
<evidence type="ECO:0000256" key="1">
    <source>
        <dbReference type="ARBA" id="ARBA00000083"/>
    </source>
</evidence>
<comment type="pathway">
    <text evidence="3 9">Carbohydrate metabolism; galactose metabolism.</text>
</comment>
<dbReference type="SUPFAM" id="SSF51735">
    <property type="entry name" value="NAD(P)-binding Rossmann-fold domains"/>
    <property type="match status" value="1"/>
</dbReference>
<dbReference type="EC" id="5.1.3.2" evidence="5 9"/>
<dbReference type="RefSeq" id="WP_296940877.1">
    <property type="nucleotide sequence ID" value="NZ_LT599032.1"/>
</dbReference>
<protein>
    <recommendedName>
        <fullName evidence="6 9">UDP-glucose 4-epimerase</fullName>
        <ecNumber evidence="5 9">5.1.3.2</ecNumber>
    </recommendedName>
</protein>
<dbReference type="InterPro" id="IPR036291">
    <property type="entry name" value="NAD(P)-bd_dom_sf"/>
</dbReference>
<evidence type="ECO:0000256" key="7">
    <source>
        <dbReference type="ARBA" id="ARBA00023027"/>
    </source>
</evidence>
<comment type="catalytic activity">
    <reaction evidence="1 9">
        <text>UDP-alpha-D-glucose = UDP-alpha-D-galactose</text>
        <dbReference type="Rhea" id="RHEA:22168"/>
        <dbReference type="ChEBI" id="CHEBI:58885"/>
        <dbReference type="ChEBI" id="CHEBI:66914"/>
        <dbReference type="EC" id="5.1.3.2"/>
    </reaction>
</comment>
<dbReference type="Gene3D" id="3.90.25.10">
    <property type="entry name" value="UDP-galactose 4-epimerase, domain 1"/>
    <property type="match status" value="1"/>
</dbReference>
<sequence length="344" mass="37914">MKGKILVTGGAGYIGSHTVVELQNAGYSVVIIDNLSNSTADSIDGIERITGIRPVFEKLDCNDLEGLKKLFTTHPDIKGIIHFAASKAVGESVQKPLLYYRNNLNSLINLLDLMPQFGVKNIVFSSSCTVYGEPDVNPIDETAPVKPAESPYGNTKQINEEIIKDFVRSGADIKSIILRYFNPIGAHPSAEIGELPNGVPQNLVPYITQTAIGVRQQMSVFGDDYNTPDGSCIRDFINVVDLAKAHVIAIDRMLGEKSEEKVEIFNLGTGRGVSVLELINVFEKVSGVKLNYKIVGRREGDIEKIWAEPKHANTVLGWTAKENIENTMDSAWKWQLKLREKGIM</sequence>
<keyword evidence="9" id="KW-0119">Carbohydrate metabolism</keyword>
<reference evidence="11" key="1">
    <citation type="submission" date="2016-04" db="EMBL/GenBank/DDBJ databases">
        <authorList>
            <person name="Evans L.H."/>
            <person name="Alamgir A."/>
            <person name="Owens N."/>
            <person name="Weber N.D."/>
            <person name="Virtaneva K."/>
            <person name="Barbian K."/>
            <person name="Babar A."/>
            <person name="Rosenke K."/>
        </authorList>
    </citation>
    <scope>NUCLEOTIDE SEQUENCE</scope>
    <source>
        <strain evidence="11">86-1</strain>
    </source>
</reference>
<dbReference type="EMBL" id="FLUM01000001">
    <property type="protein sequence ID" value="SBV98576.1"/>
    <property type="molecule type" value="Genomic_DNA"/>
</dbReference>
<organism evidence="11">
    <name type="scientific">uncultured Dysgonomonas sp</name>
    <dbReference type="NCBI Taxonomy" id="206096"/>
    <lineage>
        <taxon>Bacteria</taxon>
        <taxon>Pseudomonadati</taxon>
        <taxon>Bacteroidota</taxon>
        <taxon>Bacteroidia</taxon>
        <taxon>Bacteroidales</taxon>
        <taxon>Dysgonomonadaceae</taxon>
        <taxon>Dysgonomonas</taxon>
        <taxon>environmental samples</taxon>
    </lineage>
</organism>
<dbReference type="NCBIfam" id="TIGR01179">
    <property type="entry name" value="galE"/>
    <property type="match status" value="1"/>
</dbReference>